<comment type="caution">
    <text evidence="1">The sequence shown here is derived from an EMBL/GenBank/DDBJ whole genome shotgun (WGS) entry which is preliminary data.</text>
</comment>
<proteinExistence type="predicted"/>
<protein>
    <submittedName>
        <fullName evidence="1">Uncharacterized protein</fullName>
    </submittedName>
</protein>
<organism evidence="1 2">
    <name type="scientific">Citrus x changshan-huyou</name>
    <dbReference type="NCBI Taxonomy" id="2935761"/>
    <lineage>
        <taxon>Eukaryota</taxon>
        <taxon>Viridiplantae</taxon>
        <taxon>Streptophyta</taxon>
        <taxon>Embryophyta</taxon>
        <taxon>Tracheophyta</taxon>
        <taxon>Spermatophyta</taxon>
        <taxon>Magnoliopsida</taxon>
        <taxon>eudicotyledons</taxon>
        <taxon>Gunneridae</taxon>
        <taxon>Pentapetalae</taxon>
        <taxon>rosids</taxon>
        <taxon>malvids</taxon>
        <taxon>Sapindales</taxon>
        <taxon>Rutaceae</taxon>
        <taxon>Aurantioideae</taxon>
        <taxon>Citrus</taxon>
    </lineage>
</organism>
<keyword evidence="2" id="KW-1185">Reference proteome</keyword>
<reference evidence="1 2" key="1">
    <citation type="submission" date="2024-05" db="EMBL/GenBank/DDBJ databases">
        <title>Haplotype-resolved chromosome-level genome assembly of Huyou (Citrus changshanensis).</title>
        <authorList>
            <person name="Miao C."/>
            <person name="Chen W."/>
            <person name="Wu Y."/>
            <person name="Wang L."/>
            <person name="Zhao S."/>
            <person name="Grierson D."/>
            <person name="Xu C."/>
            <person name="Chen K."/>
        </authorList>
    </citation>
    <scope>NUCLEOTIDE SEQUENCE [LARGE SCALE GENOMIC DNA]</scope>
    <source>
        <strain evidence="1">01-14</strain>
        <tissue evidence="1">Leaf</tissue>
    </source>
</reference>
<dbReference type="Proteomes" id="UP001428341">
    <property type="component" value="Unassembled WGS sequence"/>
</dbReference>
<evidence type="ECO:0000313" key="2">
    <source>
        <dbReference type="Proteomes" id="UP001428341"/>
    </source>
</evidence>
<name>A0AAP0M9T3_9ROSI</name>
<dbReference type="AlphaFoldDB" id="A0AAP0M9T3"/>
<gene>
    <name evidence="1" type="ORF">WN944_016691</name>
</gene>
<dbReference type="EMBL" id="JBCGBO010000005">
    <property type="protein sequence ID" value="KAK9201488.1"/>
    <property type="molecule type" value="Genomic_DNA"/>
</dbReference>
<sequence length="97" mass="10394">MELVSLAVKQPYRLREHGSCEIIDVVEFDMFSGPLPFGQCQVNHPGGSTVVSSLSAKCNDKALKVLPHFLRLLIRIIEPSDAESAGSANSGKPGTVT</sequence>
<accession>A0AAP0M9T3</accession>
<evidence type="ECO:0000313" key="1">
    <source>
        <dbReference type="EMBL" id="KAK9201488.1"/>
    </source>
</evidence>